<proteinExistence type="predicted"/>
<dbReference type="Proteomes" id="UP000239757">
    <property type="component" value="Unassembled WGS sequence"/>
</dbReference>
<evidence type="ECO:0000313" key="2">
    <source>
        <dbReference type="Proteomes" id="UP000239757"/>
    </source>
</evidence>
<sequence>MSETCFQNTKTTLKNQQVSIQGLETQIGQLAKLISKRPQVAYRVTLNLTQESSSMRLPFKMRKALSQMPNAVKFLNKLLVNKRKLDEAPHVELNAKRGSKSAHEHYSSNKKRPIYEERRLRVEELDEWQTHKPKLRLNELNIPPNQLKVGDKVLLDATNPRIAISKSNREIPLTVLNIFPYGVGEANEVEHGRVTRLCASTRLKHTGMGRISDAPKFKIVKHRAKITRPCSPIPV</sequence>
<reference evidence="1 2" key="1">
    <citation type="submission" date="2015-01" db="EMBL/GenBank/DDBJ databases">
        <title>Genome of allotetraploid Gossypium barbadense reveals genomic plasticity and fiber elongation in cotton evolution.</title>
        <authorList>
            <person name="Chen X."/>
            <person name="Liu X."/>
            <person name="Zhao B."/>
            <person name="Zheng H."/>
            <person name="Hu Y."/>
            <person name="Lu G."/>
            <person name="Yang C."/>
            <person name="Chen J."/>
            <person name="Shan C."/>
            <person name="Zhang L."/>
            <person name="Zhou Y."/>
            <person name="Wang L."/>
            <person name="Guo W."/>
            <person name="Bai Y."/>
            <person name="Ruan J."/>
            <person name="Shangguan X."/>
            <person name="Mao Y."/>
            <person name="Jiang J."/>
            <person name="Zhu Y."/>
            <person name="Lei J."/>
            <person name="Kang H."/>
            <person name="Chen S."/>
            <person name="He X."/>
            <person name="Wang R."/>
            <person name="Wang Y."/>
            <person name="Chen J."/>
            <person name="Wang L."/>
            <person name="Yu S."/>
            <person name="Wang B."/>
            <person name="Wei J."/>
            <person name="Song S."/>
            <person name="Lu X."/>
            <person name="Gao Z."/>
            <person name="Gu W."/>
            <person name="Deng X."/>
            <person name="Ma D."/>
            <person name="Wang S."/>
            <person name="Liang W."/>
            <person name="Fang L."/>
            <person name="Cai C."/>
            <person name="Zhu X."/>
            <person name="Zhou B."/>
            <person name="Zhang Y."/>
            <person name="Chen Z."/>
            <person name="Xu S."/>
            <person name="Zhu R."/>
            <person name="Wang S."/>
            <person name="Zhang T."/>
            <person name="Zhao G."/>
        </authorList>
    </citation>
    <scope>NUCLEOTIDE SEQUENCE [LARGE SCALE GENOMIC DNA]</scope>
    <source>
        <strain evidence="2">cv. Xinhai21</strain>
        <tissue evidence="1">Leaf</tissue>
    </source>
</reference>
<name>A0A2P5WDK9_GOSBA</name>
<dbReference type="AlphaFoldDB" id="A0A2P5WDK9"/>
<protein>
    <submittedName>
        <fullName evidence="1">Uncharacterized protein</fullName>
    </submittedName>
</protein>
<dbReference type="OrthoDB" id="1001300at2759"/>
<accession>A0A2P5WDK9</accession>
<gene>
    <name evidence="1" type="ORF">GOBAR_AA31547</name>
</gene>
<dbReference type="EMBL" id="KZ668039">
    <property type="protein sequence ID" value="PPR89137.1"/>
    <property type="molecule type" value="Genomic_DNA"/>
</dbReference>
<organism evidence="1 2">
    <name type="scientific">Gossypium barbadense</name>
    <name type="common">Sea Island cotton</name>
    <name type="synonym">Hibiscus barbadensis</name>
    <dbReference type="NCBI Taxonomy" id="3634"/>
    <lineage>
        <taxon>Eukaryota</taxon>
        <taxon>Viridiplantae</taxon>
        <taxon>Streptophyta</taxon>
        <taxon>Embryophyta</taxon>
        <taxon>Tracheophyta</taxon>
        <taxon>Spermatophyta</taxon>
        <taxon>Magnoliopsida</taxon>
        <taxon>eudicotyledons</taxon>
        <taxon>Gunneridae</taxon>
        <taxon>Pentapetalae</taxon>
        <taxon>rosids</taxon>
        <taxon>malvids</taxon>
        <taxon>Malvales</taxon>
        <taxon>Malvaceae</taxon>
        <taxon>Malvoideae</taxon>
        <taxon>Gossypium</taxon>
    </lineage>
</organism>
<evidence type="ECO:0000313" key="1">
    <source>
        <dbReference type="EMBL" id="PPR89137.1"/>
    </source>
</evidence>